<dbReference type="EMBL" id="CAACVG010009075">
    <property type="protein sequence ID" value="VEN51983.1"/>
    <property type="molecule type" value="Genomic_DNA"/>
</dbReference>
<name>A0A653CY23_CALMS</name>
<gene>
    <name evidence="1" type="ORF">CALMAC_LOCUS12272</name>
</gene>
<reference evidence="1 2" key="1">
    <citation type="submission" date="2019-01" db="EMBL/GenBank/DDBJ databases">
        <authorList>
            <person name="Sayadi A."/>
        </authorList>
    </citation>
    <scope>NUCLEOTIDE SEQUENCE [LARGE SCALE GENOMIC DNA]</scope>
</reference>
<evidence type="ECO:0000313" key="1">
    <source>
        <dbReference type="EMBL" id="VEN51983.1"/>
    </source>
</evidence>
<evidence type="ECO:0000313" key="2">
    <source>
        <dbReference type="Proteomes" id="UP000410492"/>
    </source>
</evidence>
<dbReference type="AlphaFoldDB" id="A0A653CY23"/>
<feature type="non-terminal residue" evidence="1">
    <location>
        <position position="1"/>
    </location>
</feature>
<sequence length="59" mass="6538">ERFSTRKISIRPLNIQGLFLSYPFSAISFLRLSPITASASTITLHDCYIAIAFTCLVAT</sequence>
<accession>A0A653CY23</accession>
<organism evidence="1 2">
    <name type="scientific">Callosobruchus maculatus</name>
    <name type="common">Southern cowpea weevil</name>
    <name type="synonym">Pulse bruchid</name>
    <dbReference type="NCBI Taxonomy" id="64391"/>
    <lineage>
        <taxon>Eukaryota</taxon>
        <taxon>Metazoa</taxon>
        <taxon>Ecdysozoa</taxon>
        <taxon>Arthropoda</taxon>
        <taxon>Hexapoda</taxon>
        <taxon>Insecta</taxon>
        <taxon>Pterygota</taxon>
        <taxon>Neoptera</taxon>
        <taxon>Endopterygota</taxon>
        <taxon>Coleoptera</taxon>
        <taxon>Polyphaga</taxon>
        <taxon>Cucujiformia</taxon>
        <taxon>Chrysomeloidea</taxon>
        <taxon>Chrysomelidae</taxon>
        <taxon>Bruchinae</taxon>
        <taxon>Bruchini</taxon>
        <taxon>Callosobruchus</taxon>
    </lineage>
</organism>
<keyword evidence="2" id="KW-1185">Reference proteome</keyword>
<protein>
    <submittedName>
        <fullName evidence="1">Uncharacterized protein</fullName>
    </submittedName>
</protein>
<proteinExistence type="predicted"/>
<dbReference type="Proteomes" id="UP000410492">
    <property type="component" value="Unassembled WGS sequence"/>
</dbReference>